<keyword evidence="1" id="KW-0677">Repeat</keyword>
<evidence type="ECO:0000256" key="5">
    <source>
        <dbReference type="ARBA" id="ARBA00074044"/>
    </source>
</evidence>
<accession>A0A7G7GCH0</accession>
<dbReference type="KEGG" id="aswu:HUW51_19785"/>
<dbReference type="FunFam" id="3.40.50.300:FF:000070">
    <property type="entry name" value="Putative ABC transporter ATP-binding component"/>
    <property type="match status" value="1"/>
</dbReference>
<dbReference type="InterPro" id="IPR051309">
    <property type="entry name" value="ABCF_ATPase"/>
</dbReference>
<evidence type="ECO:0000256" key="3">
    <source>
        <dbReference type="ARBA" id="ARBA00022840"/>
    </source>
</evidence>
<evidence type="ECO:0000313" key="7">
    <source>
        <dbReference type="EMBL" id="QNF34854.1"/>
    </source>
</evidence>
<keyword evidence="3 7" id="KW-0067">ATP-binding</keyword>
<dbReference type="RefSeq" id="WP_185271347.1">
    <property type="nucleotide sequence ID" value="NZ_CP055156.1"/>
</dbReference>
<dbReference type="FunFam" id="3.40.50.300:FF:000011">
    <property type="entry name" value="Putative ABC transporter ATP-binding component"/>
    <property type="match status" value="1"/>
</dbReference>
<dbReference type="Pfam" id="PF00005">
    <property type="entry name" value="ABC_tran"/>
    <property type="match status" value="2"/>
</dbReference>
<dbReference type="PANTHER" id="PTHR42855:SF2">
    <property type="entry name" value="DRUG RESISTANCE ABC TRANSPORTER,ATP-BINDING PROTEIN"/>
    <property type="match status" value="1"/>
</dbReference>
<feature type="domain" description="ABC transporter" evidence="6">
    <location>
        <begin position="320"/>
        <end position="536"/>
    </location>
</feature>
<dbReference type="CDD" id="cd03221">
    <property type="entry name" value="ABCF_EF-3"/>
    <property type="match status" value="2"/>
</dbReference>
<sequence length="538" mass="60900">MISTSNVSLSYGKRTLFEDVTIKFVPGNCYGLIGANGAGKSTFLKILSGEIEPRTGKVEIPANQRMAVLRQNHFEFDEFPVIQTVIMGHKRLYDIMQEKDAIYAKPDFSEEDGIRASELEGEFADLEGWNAENDAATLLSGLGIGEDLHYALVKDLSGSEKVRVLLAQALFGNPDILLLDEPTNHLDSESILWLENFLDQFNNTVIVVSHDRHFLDSVCTHVADIDFGKISLFAGNYTFWYQSSQLALKQRSEANKKTEDKRKELEEFIRRFSANASKSKQATSRQKLLNKLTLDDIKPSSRKYPHVQFKQEREAGNQLLTVEDLQKSTEDGTVLFKDVSFTVDKKDKIAILGRNDLSASTFFKILMEETQPDKGTFKWGTTTNVAFFPKDNAEYFDTDLNLVDWLRQYSEEKDESFIRGFLGRMLFSGEESLKKANVLSGGEKVRCMLSRMMLQSGNVLILDEPTNHLDLESITALNNGLKDFAGTVLFASHDLQFVDTIANRIIELTPKGIIDKRMSYEEYLADEAIKDLRQKMYA</sequence>
<evidence type="ECO:0000256" key="1">
    <source>
        <dbReference type="ARBA" id="ARBA00022737"/>
    </source>
</evidence>
<dbReference type="InterPro" id="IPR032781">
    <property type="entry name" value="ABC_tran_Xtn"/>
</dbReference>
<reference evidence="7 8" key="1">
    <citation type="journal article" date="2018" name="Int. J. Syst. Evol. Microbiol.">
        <title>Adhaeribacter swui sp. nov., isolated from wet mud.</title>
        <authorList>
            <person name="Kim D.U."/>
            <person name="Kim K.W."/>
            <person name="Kang M.S."/>
            <person name="Kim J.Y."/>
            <person name="Jang J.H."/>
            <person name="Kim M.K."/>
        </authorList>
    </citation>
    <scope>NUCLEOTIDE SEQUENCE [LARGE SCALE GENOMIC DNA]</scope>
    <source>
        <strain evidence="7 8">KCTC 52873</strain>
    </source>
</reference>
<protein>
    <recommendedName>
        <fullName evidence="5">Probable ATP-binding protein YbiT</fullName>
    </recommendedName>
</protein>
<dbReference type="GO" id="GO:0016887">
    <property type="term" value="F:ATP hydrolysis activity"/>
    <property type="evidence" value="ECO:0007669"/>
    <property type="project" value="InterPro"/>
</dbReference>
<comment type="similarity">
    <text evidence="4">Belongs to the ABC transporter superfamily. ABCF family. YbiT subfamily.</text>
</comment>
<organism evidence="7 8">
    <name type="scientific">Adhaeribacter swui</name>
    <dbReference type="NCBI Taxonomy" id="2086471"/>
    <lineage>
        <taxon>Bacteria</taxon>
        <taxon>Pseudomonadati</taxon>
        <taxon>Bacteroidota</taxon>
        <taxon>Cytophagia</taxon>
        <taxon>Cytophagales</taxon>
        <taxon>Hymenobacteraceae</taxon>
        <taxon>Adhaeribacter</taxon>
    </lineage>
</organism>
<evidence type="ECO:0000259" key="6">
    <source>
        <dbReference type="PROSITE" id="PS50893"/>
    </source>
</evidence>
<name>A0A7G7GCH0_9BACT</name>
<dbReference type="PROSITE" id="PS50893">
    <property type="entry name" value="ABC_TRANSPORTER_2"/>
    <property type="match status" value="2"/>
</dbReference>
<dbReference type="SUPFAM" id="SSF52540">
    <property type="entry name" value="P-loop containing nucleoside triphosphate hydrolases"/>
    <property type="match status" value="2"/>
</dbReference>
<dbReference type="Proteomes" id="UP000515237">
    <property type="component" value="Chromosome"/>
</dbReference>
<dbReference type="AlphaFoldDB" id="A0A7G7GCH0"/>
<evidence type="ECO:0000313" key="8">
    <source>
        <dbReference type="Proteomes" id="UP000515237"/>
    </source>
</evidence>
<dbReference type="InterPro" id="IPR003439">
    <property type="entry name" value="ABC_transporter-like_ATP-bd"/>
</dbReference>
<feature type="domain" description="ABC transporter" evidence="6">
    <location>
        <begin position="2"/>
        <end position="252"/>
    </location>
</feature>
<evidence type="ECO:0000256" key="4">
    <source>
        <dbReference type="ARBA" id="ARBA00061551"/>
    </source>
</evidence>
<dbReference type="InterPro" id="IPR027417">
    <property type="entry name" value="P-loop_NTPase"/>
</dbReference>
<dbReference type="InterPro" id="IPR003593">
    <property type="entry name" value="AAA+_ATPase"/>
</dbReference>
<dbReference type="Gene3D" id="3.40.50.300">
    <property type="entry name" value="P-loop containing nucleotide triphosphate hydrolases"/>
    <property type="match status" value="2"/>
</dbReference>
<dbReference type="SMART" id="SM00382">
    <property type="entry name" value="AAA"/>
    <property type="match status" value="2"/>
</dbReference>
<proteinExistence type="inferred from homology"/>
<keyword evidence="2" id="KW-0547">Nucleotide-binding</keyword>
<gene>
    <name evidence="7" type="ORF">HUW51_19785</name>
</gene>
<evidence type="ECO:0000256" key="2">
    <source>
        <dbReference type="ARBA" id="ARBA00022741"/>
    </source>
</evidence>
<dbReference type="GO" id="GO:0005524">
    <property type="term" value="F:ATP binding"/>
    <property type="evidence" value="ECO:0007669"/>
    <property type="project" value="UniProtKB-KW"/>
</dbReference>
<dbReference type="EMBL" id="CP055156">
    <property type="protein sequence ID" value="QNF34854.1"/>
    <property type="molecule type" value="Genomic_DNA"/>
</dbReference>
<dbReference type="Pfam" id="PF12848">
    <property type="entry name" value="ABC_tran_Xtn"/>
    <property type="match status" value="1"/>
</dbReference>
<keyword evidence="8" id="KW-1185">Reference proteome</keyword>
<dbReference type="PANTHER" id="PTHR42855">
    <property type="entry name" value="ABC TRANSPORTER ATP-BINDING SUBUNIT"/>
    <property type="match status" value="1"/>
</dbReference>